<gene>
    <name evidence="1" type="ORF">LVIROSA_LOCUS6615</name>
</gene>
<comment type="caution">
    <text evidence="1">The sequence shown here is derived from an EMBL/GenBank/DDBJ whole genome shotgun (WGS) entry which is preliminary data.</text>
</comment>
<evidence type="ECO:0000313" key="2">
    <source>
        <dbReference type="Proteomes" id="UP001157418"/>
    </source>
</evidence>
<accession>A0AAU9MAT6</accession>
<protein>
    <submittedName>
        <fullName evidence="1">Uncharacterized protein</fullName>
    </submittedName>
</protein>
<proteinExistence type="predicted"/>
<sequence>MGSESAKGVLLRSVAGQQEHNRGCCPVIWPGNSSFSCGVCLAESKNYGEKHTLQRVFMVANEQDEGKIGLLVSWFQLPLRKELQTRFFCV</sequence>
<keyword evidence="2" id="KW-1185">Reference proteome</keyword>
<organism evidence="1 2">
    <name type="scientific">Lactuca virosa</name>
    <dbReference type="NCBI Taxonomy" id="75947"/>
    <lineage>
        <taxon>Eukaryota</taxon>
        <taxon>Viridiplantae</taxon>
        <taxon>Streptophyta</taxon>
        <taxon>Embryophyta</taxon>
        <taxon>Tracheophyta</taxon>
        <taxon>Spermatophyta</taxon>
        <taxon>Magnoliopsida</taxon>
        <taxon>eudicotyledons</taxon>
        <taxon>Gunneridae</taxon>
        <taxon>Pentapetalae</taxon>
        <taxon>asterids</taxon>
        <taxon>campanulids</taxon>
        <taxon>Asterales</taxon>
        <taxon>Asteraceae</taxon>
        <taxon>Cichorioideae</taxon>
        <taxon>Cichorieae</taxon>
        <taxon>Lactucinae</taxon>
        <taxon>Lactuca</taxon>
    </lineage>
</organism>
<evidence type="ECO:0000313" key="1">
    <source>
        <dbReference type="EMBL" id="CAH1419055.1"/>
    </source>
</evidence>
<reference evidence="1 2" key="1">
    <citation type="submission" date="2022-01" db="EMBL/GenBank/DDBJ databases">
        <authorList>
            <person name="Xiong W."/>
            <person name="Schranz E."/>
        </authorList>
    </citation>
    <scope>NUCLEOTIDE SEQUENCE [LARGE SCALE GENOMIC DNA]</scope>
</reference>
<dbReference type="EMBL" id="CAKMRJ010000224">
    <property type="protein sequence ID" value="CAH1419055.1"/>
    <property type="molecule type" value="Genomic_DNA"/>
</dbReference>
<name>A0AAU9MAT6_9ASTR</name>
<dbReference type="AlphaFoldDB" id="A0AAU9MAT6"/>
<dbReference type="Proteomes" id="UP001157418">
    <property type="component" value="Unassembled WGS sequence"/>
</dbReference>